<dbReference type="OrthoDB" id="1432175at2759"/>
<dbReference type="InterPro" id="IPR054722">
    <property type="entry name" value="PolX-like_BBD"/>
</dbReference>
<sequence length="178" mass="20374">MNANKREFTMRSNLIEGNARRGMGYRHNSRFKNHAMPKSNNSRNNAMPRNHAMPKFNSPTFKKKGNCCYVCRKPMHYAHQCRHRMGRHENLAQSNVNLVEANEIIAAVVSQVNIVTNMIEWVIDSGATRHICGNRNVFTSYTPVKEEEESVYLGDSRTTSVLGKDKVMLKLTFGKLFP</sequence>
<dbReference type="EMBL" id="BSYR01000005">
    <property type="protein sequence ID" value="GMI67409.1"/>
    <property type="molecule type" value="Genomic_DNA"/>
</dbReference>
<dbReference type="Proteomes" id="UP001165190">
    <property type="component" value="Unassembled WGS sequence"/>
</dbReference>
<feature type="region of interest" description="Disordered" evidence="1">
    <location>
        <begin position="30"/>
        <end position="56"/>
    </location>
</feature>
<accession>A0A9W7GXX3</accession>
<protein>
    <recommendedName>
        <fullName evidence="2">Retrovirus-related Pol polyprotein from transposon TNT 1-94-like beta-barrel domain-containing protein</fullName>
    </recommendedName>
</protein>
<name>A0A9W7GXX3_HIBTR</name>
<evidence type="ECO:0000313" key="4">
    <source>
        <dbReference type="Proteomes" id="UP001165190"/>
    </source>
</evidence>
<organism evidence="3 4">
    <name type="scientific">Hibiscus trionum</name>
    <name type="common">Flower of an hour</name>
    <dbReference type="NCBI Taxonomy" id="183268"/>
    <lineage>
        <taxon>Eukaryota</taxon>
        <taxon>Viridiplantae</taxon>
        <taxon>Streptophyta</taxon>
        <taxon>Embryophyta</taxon>
        <taxon>Tracheophyta</taxon>
        <taxon>Spermatophyta</taxon>
        <taxon>Magnoliopsida</taxon>
        <taxon>eudicotyledons</taxon>
        <taxon>Gunneridae</taxon>
        <taxon>Pentapetalae</taxon>
        <taxon>rosids</taxon>
        <taxon>malvids</taxon>
        <taxon>Malvales</taxon>
        <taxon>Malvaceae</taxon>
        <taxon>Malvoideae</taxon>
        <taxon>Hibiscus</taxon>
    </lineage>
</organism>
<dbReference type="AlphaFoldDB" id="A0A9W7GXX3"/>
<proteinExistence type="predicted"/>
<dbReference type="PANTHER" id="PTHR47592">
    <property type="entry name" value="PBF68 PROTEIN"/>
    <property type="match status" value="1"/>
</dbReference>
<evidence type="ECO:0000259" key="2">
    <source>
        <dbReference type="Pfam" id="PF22936"/>
    </source>
</evidence>
<evidence type="ECO:0000313" key="3">
    <source>
        <dbReference type="EMBL" id="GMI67409.1"/>
    </source>
</evidence>
<gene>
    <name evidence="3" type="ORF">HRI_000410200</name>
</gene>
<feature type="domain" description="Retrovirus-related Pol polyprotein from transposon TNT 1-94-like beta-barrel" evidence="2">
    <location>
        <begin position="121"/>
        <end position="174"/>
    </location>
</feature>
<feature type="compositionally biased region" description="Polar residues" evidence="1">
    <location>
        <begin position="38"/>
        <end position="47"/>
    </location>
</feature>
<dbReference type="PANTHER" id="PTHR47592:SF22">
    <property type="entry name" value="MYB_SANT-LIKE DOMAIN-CONTAINING PROTEIN"/>
    <property type="match status" value="1"/>
</dbReference>
<comment type="caution">
    <text evidence="3">The sequence shown here is derived from an EMBL/GenBank/DDBJ whole genome shotgun (WGS) entry which is preliminary data.</text>
</comment>
<evidence type="ECO:0000256" key="1">
    <source>
        <dbReference type="SAM" id="MobiDB-lite"/>
    </source>
</evidence>
<keyword evidence="4" id="KW-1185">Reference proteome</keyword>
<dbReference type="Pfam" id="PF22936">
    <property type="entry name" value="Pol_BBD"/>
    <property type="match status" value="1"/>
</dbReference>
<reference evidence="3" key="1">
    <citation type="submission" date="2023-05" db="EMBL/GenBank/DDBJ databases">
        <title>Genome and transcriptome analyses reveal genes involved in the formation of fine ridges on petal epidermal cells in Hibiscus trionum.</title>
        <authorList>
            <person name="Koshimizu S."/>
            <person name="Masuda S."/>
            <person name="Ishii T."/>
            <person name="Shirasu K."/>
            <person name="Hoshino A."/>
            <person name="Arita M."/>
        </authorList>
    </citation>
    <scope>NUCLEOTIDE SEQUENCE</scope>
    <source>
        <strain evidence="3">Hamamatsu line</strain>
    </source>
</reference>